<evidence type="ECO:0000256" key="1">
    <source>
        <dbReference type="ARBA" id="ARBA00006484"/>
    </source>
</evidence>
<dbReference type="PANTHER" id="PTHR42879">
    <property type="entry name" value="3-OXOACYL-(ACYL-CARRIER-PROTEIN) REDUCTASE"/>
    <property type="match status" value="1"/>
</dbReference>
<comment type="similarity">
    <text evidence="1">Belongs to the short-chain dehydrogenases/reductases (SDR) family.</text>
</comment>
<dbReference type="Pfam" id="PF13561">
    <property type="entry name" value="adh_short_C2"/>
    <property type="match status" value="1"/>
</dbReference>
<dbReference type="InterPro" id="IPR050259">
    <property type="entry name" value="SDR"/>
</dbReference>
<dbReference type="SUPFAM" id="SSF51735">
    <property type="entry name" value="NAD(P)-binding Rossmann-fold domains"/>
    <property type="match status" value="1"/>
</dbReference>
<dbReference type="EMBL" id="BAAAHB010000012">
    <property type="protein sequence ID" value="GAA0455055.1"/>
    <property type="molecule type" value="Genomic_DNA"/>
</dbReference>
<dbReference type="InterPro" id="IPR002347">
    <property type="entry name" value="SDR_fam"/>
</dbReference>
<name>A0ABN0ZPT0_9ACTN</name>
<keyword evidence="3" id="KW-1185">Reference proteome</keyword>
<proteinExistence type="inferred from homology"/>
<dbReference type="PANTHER" id="PTHR42879:SF2">
    <property type="entry name" value="3-OXOACYL-[ACYL-CARRIER-PROTEIN] REDUCTASE FABG"/>
    <property type="match status" value="1"/>
</dbReference>
<evidence type="ECO:0000313" key="2">
    <source>
        <dbReference type="EMBL" id="GAA0455055.1"/>
    </source>
</evidence>
<dbReference type="Gene3D" id="3.40.50.720">
    <property type="entry name" value="NAD(P)-binding Rossmann-like Domain"/>
    <property type="match status" value="1"/>
</dbReference>
<dbReference type="PRINTS" id="PR00080">
    <property type="entry name" value="SDRFAMILY"/>
</dbReference>
<dbReference type="Proteomes" id="UP001499895">
    <property type="component" value="Unassembled WGS sequence"/>
</dbReference>
<dbReference type="PRINTS" id="PR00081">
    <property type="entry name" value="GDHRDH"/>
</dbReference>
<reference evidence="2 3" key="1">
    <citation type="journal article" date="2019" name="Int. J. Syst. Evol. Microbiol.">
        <title>The Global Catalogue of Microorganisms (GCM) 10K type strain sequencing project: providing services to taxonomists for standard genome sequencing and annotation.</title>
        <authorList>
            <consortium name="The Broad Institute Genomics Platform"/>
            <consortium name="The Broad Institute Genome Sequencing Center for Infectious Disease"/>
            <person name="Wu L."/>
            <person name="Ma J."/>
        </authorList>
    </citation>
    <scope>NUCLEOTIDE SEQUENCE [LARGE SCALE GENOMIC DNA]</scope>
    <source>
        <strain evidence="2 3">JCM 10649</strain>
    </source>
</reference>
<dbReference type="NCBIfam" id="NF009093">
    <property type="entry name" value="PRK12429.1"/>
    <property type="match status" value="1"/>
</dbReference>
<comment type="caution">
    <text evidence="2">The sequence shown here is derived from an EMBL/GenBank/DDBJ whole genome shotgun (WGS) entry which is preliminary data.</text>
</comment>
<dbReference type="InterPro" id="IPR020904">
    <property type="entry name" value="Sc_DH/Rdtase_CS"/>
</dbReference>
<accession>A0ABN0ZPT0</accession>
<organism evidence="2 3">
    <name type="scientific">Streptomyces stramineus</name>
    <dbReference type="NCBI Taxonomy" id="173861"/>
    <lineage>
        <taxon>Bacteria</taxon>
        <taxon>Bacillati</taxon>
        <taxon>Actinomycetota</taxon>
        <taxon>Actinomycetes</taxon>
        <taxon>Kitasatosporales</taxon>
        <taxon>Streptomycetaceae</taxon>
        <taxon>Streptomyces</taxon>
    </lineage>
</organism>
<dbReference type="InterPro" id="IPR036291">
    <property type="entry name" value="NAD(P)-bd_dom_sf"/>
</dbReference>
<gene>
    <name evidence="2" type="ORF">GCM10009544_17230</name>
</gene>
<evidence type="ECO:0000313" key="3">
    <source>
        <dbReference type="Proteomes" id="UP001499895"/>
    </source>
</evidence>
<protein>
    <submittedName>
        <fullName evidence="2">3-hydroxybutyrate dehydrogenase</fullName>
    </submittedName>
</protein>
<dbReference type="PROSITE" id="PS00061">
    <property type="entry name" value="ADH_SHORT"/>
    <property type="match status" value="1"/>
</dbReference>
<sequence length="278" mass="28486">MVTLLFPAMTSEYIPPRSPRPAASTLSAAQGVDLSGRAALVTGGGSGIGLACAAALAAAGAEVHVVDLDAEKAAAVAEAIGGKAHTADLADPAVIDTLPEDIDVLVNNAGLQHVAPLPEFPPERFTLMQQVMVTAPFLLIRRVLPHMYAAGWGRVVNISSVHGLRASAYKSAYVTAKHALEGLSKVTAVEGAPHGVTSNCVNPGYVRTPLVEGQINDQAAAHGISAGDVLSDVLLSRAPVKRLLEAEEVAAAALWLCGPHTSYITGASLPMDGGWGAN</sequence>